<evidence type="ECO:0000313" key="5">
    <source>
        <dbReference type="Proteomes" id="UP000499080"/>
    </source>
</evidence>
<dbReference type="InterPro" id="IPR052709">
    <property type="entry name" value="Transposase-MT_Hybrid"/>
</dbReference>
<keyword evidence="5" id="KW-1185">Reference proteome</keyword>
<dbReference type="PANTHER" id="PTHR46060:SF1">
    <property type="entry name" value="MARINER MOS1 TRANSPOSASE-LIKE PROTEIN"/>
    <property type="match status" value="1"/>
</dbReference>
<dbReference type="GO" id="GO:0003676">
    <property type="term" value="F:nucleic acid binding"/>
    <property type="evidence" value="ECO:0007669"/>
    <property type="project" value="InterPro"/>
</dbReference>
<comment type="caution">
    <text evidence="2">The sequence shown here is derived from an EMBL/GenBank/DDBJ whole genome shotgun (WGS) entry which is preliminary data.</text>
</comment>
<dbReference type="EMBL" id="BGPR01229466">
    <property type="protein sequence ID" value="GBL70058.1"/>
    <property type="molecule type" value="Genomic_DNA"/>
</dbReference>
<dbReference type="PANTHER" id="PTHR46060">
    <property type="entry name" value="MARINER MOS1 TRANSPOSASE-LIKE PROTEIN"/>
    <property type="match status" value="1"/>
</dbReference>
<reference evidence="2 5" key="1">
    <citation type="journal article" date="2019" name="Sci. Rep.">
        <title>Orb-weaving spider Araneus ventricosus genome elucidates the spidroin gene catalogue.</title>
        <authorList>
            <person name="Kono N."/>
            <person name="Nakamura H."/>
            <person name="Ohtoshi R."/>
            <person name="Moran D.A.P."/>
            <person name="Shinohara A."/>
            <person name="Yoshida Y."/>
            <person name="Fujiwara M."/>
            <person name="Mori M."/>
            <person name="Tomita M."/>
            <person name="Arakawa K."/>
        </authorList>
    </citation>
    <scope>NUCLEOTIDE SEQUENCE [LARGE SCALE GENOMIC DNA]</scope>
</reference>
<evidence type="ECO:0000313" key="3">
    <source>
        <dbReference type="EMBL" id="GBL70058.1"/>
    </source>
</evidence>
<dbReference type="AlphaFoldDB" id="A0A4Y1ZWA3"/>
<dbReference type="InterPro" id="IPR036397">
    <property type="entry name" value="RNaseH_sf"/>
</dbReference>
<protein>
    <recommendedName>
        <fullName evidence="6">Histone-lysine N-methyltransferase SETMAR</fullName>
    </recommendedName>
</protein>
<dbReference type="Proteomes" id="UP000499080">
    <property type="component" value="Unassembled WGS sequence"/>
</dbReference>
<dbReference type="EMBL" id="BGPR01229446">
    <property type="protein sequence ID" value="GBL69961.1"/>
    <property type="molecule type" value="Genomic_DNA"/>
</dbReference>
<name>A0A4Y1ZWA3_ARAVE</name>
<dbReference type="OrthoDB" id="6431520at2759"/>
<dbReference type="Gene3D" id="3.30.420.10">
    <property type="entry name" value="Ribonuclease H-like superfamily/Ribonuclease H"/>
    <property type="match status" value="1"/>
</dbReference>
<dbReference type="EMBL" id="BGPR01229566">
    <property type="protein sequence ID" value="GBL70445.1"/>
    <property type="molecule type" value="Genomic_DNA"/>
</dbReference>
<gene>
    <name evidence="4" type="ORF">AVEN_157628_1</name>
    <name evidence="2" type="ORF">AVEN_33869_1</name>
    <name evidence="3" type="ORF">AVEN_90223_1</name>
    <name evidence="1" type="ORF">AVEN_9910_1</name>
</gene>
<organism evidence="2 5">
    <name type="scientific">Araneus ventricosus</name>
    <name type="common">Orbweaver spider</name>
    <name type="synonym">Epeira ventricosa</name>
    <dbReference type="NCBI Taxonomy" id="182803"/>
    <lineage>
        <taxon>Eukaryota</taxon>
        <taxon>Metazoa</taxon>
        <taxon>Ecdysozoa</taxon>
        <taxon>Arthropoda</taxon>
        <taxon>Chelicerata</taxon>
        <taxon>Arachnida</taxon>
        <taxon>Araneae</taxon>
        <taxon>Araneomorphae</taxon>
        <taxon>Entelegynae</taxon>
        <taxon>Araneoidea</taxon>
        <taxon>Araneidae</taxon>
        <taxon>Araneus</taxon>
    </lineage>
</organism>
<accession>A0A4Y1ZWA3</accession>
<evidence type="ECO:0000313" key="2">
    <source>
        <dbReference type="EMBL" id="GBL69961.1"/>
    </source>
</evidence>
<proteinExistence type="predicted"/>
<evidence type="ECO:0000313" key="4">
    <source>
        <dbReference type="EMBL" id="GBL70445.1"/>
    </source>
</evidence>
<evidence type="ECO:0000313" key="1">
    <source>
        <dbReference type="EMBL" id="GBL69904.1"/>
    </source>
</evidence>
<sequence>MRRKRPGILSDGVIFLHDNTSPYCSQNSRIAPKVQVGNLEPPPYSPDLARSDYFLFPKLKDRLSGINFSSDSDVNTAAEN</sequence>
<dbReference type="EMBL" id="BGPR01229434">
    <property type="protein sequence ID" value="GBL69904.1"/>
    <property type="molecule type" value="Genomic_DNA"/>
</dbReference>
<evidence type="ECO:0008006" key="6">
    <source>
        <dbReference type="Google" id="ProtNLM"/>
    </source>
</evidence>